<reference evidence="1 2" key="1">
    <citation type="submission" date="2019-01" db="EMBL/GenBank/DDBJ databases">
        <title>Draft genome sequences of three monokaryotic isolates of the white-rot basidiomycete fungus Dichomitus squalens.</title>
        <authorList>
            <consortium name="DOE Joint Genome Institute"/>
            <person name="Lopez S.C."/>
            <person name="Andreopoulos B."/>
            <person name="Pangilinan J."/>
            <person name="Lipzen A."/>
            <person name="Riley R."/>
            <person name="Ahrendt S."/>
            <person name="Ng V."/>
            <person name="Barry K."/>
            <person name="Daum C."/>
            <person name="Grigoriev I.V."/>
            <person name="Hilden K.S."/>
            <person name="Makela M.R."/>
            <person name="de Vries R.P."/>
        </authorList>
    </citation>
    <scope>NUCLEOTIDE SEQUENCE [LARGE SCALE GENOMIC DNA]</scope>
    <source>
        <strain evidence="1 2">CBS 464.89</strain>
    </source>
</reference>
<keyword evidence="2" id="KW-1185">Reference proteome</keyword>
<proteinExistence type="predicted"/>
<evidence type="ECO:0000313" key="2">
    <source>
        <dbReference type="Proteomes" id="UP000292082"/>
    </source>
</evidence>
<sequence>MLSQKVSLSYLRTSRKASHDMQPSMNVWSTLPRIRGLPLFLSLVWFPRAFPHRTLFLTMQSLRCFSLVHFQKVEIRRDHPYAAVSKNHINNLRFLRCFIVA</sequence>
<evidence type="ECO:0000313" key="1">
    <source>
        <dbReference type="EMBL" id="TBU52441.1"/>
    </source>
</evidence>
<dbReference type="EMBL" id="ML145250">
    <property type="protein sequence ID" value="TBU52441.1"/>
    <property type="molecule type" value="Genomic_DNA"/>
</dbReference>
<gene>
    <name evidence="1" type="ORF">BD310DRAFT_940225</name>
</gene>
<dbReference type="AlphaFoldDB" id="A0A4Q9PGT6"/>
<dbReference type="Proteomes" id="UP000292082">
    <property type="component" value="Unassembled WGS sequence"/>
</dbReference>
<organism evidence="1 2">
    <name type="scientific">Dichomitus squalens</name>
    <dbReference type="NCBI Taxonomy" id="114155"/>
    <lineage>
        <taxon>Eukaryota</taxon>
        <taxon>Fungi</taxon>
        <taxon>Dikarya</taxon>
        <taxon>Basidiomycota</taxon>
        <taxon>Agaricomycotina</taxon>
        <taxon>Agaricomycetes</taxon>
        <taxon>Polyporales</taxon>
        <taxon>Polyporaceae</taxon>
        <taxon>Dichomitus</taxon>
    </lineage>
</organism>
<name>A0A4Q9PGT6_9APHY</name>
<accession>A0A4Q9PGT6</accession>
<protein>
    <submittedName>
        <fullName evidence="1">Uncharacterized protein</fullName>
    </submittedName>
</protein>